<dbReference type="InterPro" id="IPR032466">
    <property type="entry name" value="Metal_Hydrolase"/>
</dbReference>
<protein>
    <submittedName>
        <fullName evidence="3">Dihydropyrimidinase/allantoinase</fullName>
    </submittedName>
</protein>
<dbReference type="EMBL" id="FQVW01000009">
    <property type="protein sequence ID" value="SHF93073.1"/>
    <property type="molecule type" value="Genomic_DNA"/>
</dbReference>
<dbReference type="Pfam" id="PF01979">
    <property type="entry name" value="Amidohydro_1"/>
    <property type="match status" value="1"/>
</dbReference>
<dbReference type="FunFam" id="3.20.20.140:FF:000174">
    <property type="entry name" value="Dihydropyrimidinase-related protein 2"/>
    <property type="match status" value="1"/>
</dbReference>
<dbReference type="SUPFAM" id="SSF51556">
    <property type="entry name" value="Metallo-dependent hydrolases"/>
    <property type="match status" value="1"/>
</dbReference>
<proteinExistence type="inferred from homology"/>
<dbReference type="RefSeq" id="WP_072889131.1">
    <property type="nucleotide sequence ID" value="NZ_FQVW01000009.1"/>
</dbReference>
<dbReference type="PANTHER" id="PTHR43668">
    <property type="entry name" value="ALLANTOINASE"/>
    <property type="match status" value="1"/>
</dbReference>
<dbReference type="PANTHER" id="PTHR43668:SF2">
    <property type="entry name" value="ALLANTOINASE"/>
    <property type="match status" value="1"/>
</dbReference>
<dbReference type="Proteomes" id="UP000183988">
    <property type="component" value="Unassembled WGS sequence"/>
</dbReference>
<dbReference type="OrthoDB" id="9765462at2"/>
<evidence type="ECO:0000256" key="1">
    <source>
        <dbReference type="ARBA" id="ARBA00008829"/>
    </source>
</evidence>
<gene>
    <name evidence="3" type="ORF">SAMN05216225_100956</name>
</gene>
<dbReference type="STRING" id="930117.SAMN05216225_100956"/>
<dbReference type="GO" id="GO:0005737">
    <property type="term" value="C:cytoplasm"/>
    <property type="evidence" value="ECO:0007669"/>
    <property type="project" value="TreeGrafter"/>
</dbReference>
<dbReference type="GO" id="GO:0004038">
    <property type="term" value="F:allantoinase activity"/>
    <property type="evidence" value="ECO:0007669"/>
    <property type="project" value="TreeGrafter"/>
</dbReference>
<evidence type="ECO:0000259" key="2">
    <source>
        <dbReference type="Pfam" id="PF01979"/>
    </source>
</evidence>
<organism evidence="3 4">
    <name type="scientific">Ornithinibacillus halophilus</name>
    <dbReference type="NCBI Taxonomy" id="930117"/>
    <lineage>
        <taxon>Bacteria</taxon>
        <taxon>Bacillati</taxon>
        <taxon>Bacillota</taxon>
        <taxon>Bacilli</taxon>
        <taxon>Bacillales</taxon>
        <taxon>Bacillaceae</taxon>
        <taxon>Ornithinibacillus</taxon>
    </lineage>
</organism>
<comment type="similarity">
    <text evidence="1">Belongs to the metallo-dependent hydrolases superfamily. Hydantoinase/dihydropyrimidinase family.</text>
</comment>
<dbReference type="SUPFAM" id="SSF51338">
    <property type="entry name" value="Composite domain of metallo-dependent hydrolases"/>
    <property type="match status" value="1"/>
</dbReference>
<sequence length="493" mass="54921">MDLILKNALIPQGDRKVQTNILVDNGKITGYTNSVDGLYADEILDMKGNLVVPGCIDPHTHFMDPGFTHRETFTTGSRSAAAGGVTTHIDMPCCSKPSVRDGDSFHKKITPLKGQAYIDYCFWGGMTGEDVRNGWLNNIYPQIEEGVVAFKVYMTPSVPTFPKVTDAEMLEIFSHIAPTGMPIGVHAENYDICTFYSEKLKKEGRMDGPAWAEARMPLAEKVAIQLILSYAEATDARVHVVHMSTKEGVELVRDAKKRGVKVTAETCPHYLMLNAQDSMTERGTFAKIAPPLRERMDNIVHWQALADGTIDFVGTDHAPYEIETEKDAPDSDIWNSFPGIPGVETMVPILVSEGLNKGRLSLSRFVDVTSRNAAIHYGIYPKKGSMELGADADFTVIDLDREYMIDEKQTESMAKYNPLHGLHLKGKPIQTIVRGKVVYDEDNGGIVGEAGFGEYVKRQSIQRLDREIKYEVYEEKAKELESTKRIEHALVQK</sequence>
<name>A0A1M5FNK3_9BACI</name>
<dbReference type="NCBIfam" id="TIGR00857">
    <property type="entry name" value="pyrC_multi"/>
    <property type="match status" value="1"/>
</dbReference>
<dbReference type="GO" id="GO:0006145">
    <property type="term" value="P:purine nucleobase catabolic process"/>
    <property type="evidence" value="ECO:0007669"/>
    <property type="project" value="TreeGrafter"/>
</dbReference>
<reference evidence="3 4" key="1">
    <citation type="submission" date="2016-11" db="EMBL/GenBank/DDBJ databases">
        <authorList>
            <person name="Jaros S."/>
            <person name="Januszkiewicz K."/>
            <person name="Wedrychowicz H."/>
        </authorList>
    </citation>
    <scope>NUCLEOTIDE SEQUENCE [LARGE SCALE GENOMIC DNA]</scope>
    <source>
        <strain evidence="3 4">IBRC-M 10683</strain>
    </source>
</reference>
<keyword evidence="4" id="KW-1185">Reference proteome</keyword>
<dbReference type="InterPro" id="IPR050138">
    <property type="entry name" value="DHOase/Allantoinase_Hydrolase"/>
</dbReference>
<dbReference type="AlphaFoldDB" id="A0A1M5FNK3"/>
<dbReference type="Gene3D" id="2.30.40.10">
    <property type="entry name" value="Urease, subunit C, domain 1"/>
    <property type="match status" value="1"/>
</dbReference>
<accession>A0A1M5FNK3</accession>
<feature type="domain" description="Amidohydrolase-related" evidence="2">
    <location>
        <begin position="50"/>
        <end position="438"/>
    </location>
</feature>
<evidence type="ECO:0000313" key="4">
    <source>
        <dbReference type="Proteomes" id="UP000183988"/>
    </source>
</evidence>
<dbReference type="Gene3D" id="3.20.20.140">
    <property type="entry name" value="Metal-dependent hydrolases"/>
    <property type="match status" value="1"/>
</dbReference>
<dbReference type="InterPro" id="IPR006680">
    <property type="entry name" value="Amidohydro-rel"/>
</dbReference>
<dbReference type="InterPro" id="IPR011059">
    <property type="entry name" value="Metal-dep_hydrolase_composite"/>
</dbReference>
<evidence type="ECO:0000313" key="3">
    <source>
        <dbReference type="EMBL" id="SHF93073.1"/>
    </source>
</evidence>